<dbReference type="EMBL" id="UYRU01063191">
    <property type="protein sequence ID" value="VDN15658.1"/>
    <property type="molecule type" value="Genomic_DNA"/>
</dbReference>
<dbReference type="InterPro" id="IPR006594">
    <property type="entry name" value="LisH"/>
</dbReference>
<dbReference type="GO" id="GO:0043161">
    <property type="term" value="P:proteasome-mediated ubiquitin-dependent protein catabolic process"/>
    <property type="evidence" value="ECO:0007669"/>
    <property type="project" value="TreeGrafter"/>
</dbReference>
<gene>
    <name evidence="3" type="ORF">DILT_LOCUS11489</name>
</gene>
<sequence>MNSTDINFPVPKVNDVCTNGSVLISEKSNGLPPKPTSARDVEMVRLIGQYLCDKGYSSSYMQLAKDSGITLEPQAATELRSAILAGKWDDVSPTLLDFPSPRELKIDHESLQRVRSFS</sequence>
<keyword evidence="4" id="KW-1185">Reference proteome</keyword>
<dbReference type="OrthoDB" id="972532at2759"/>
<dbReference type="AlphaFoldDB" id="A0A3P7LZY6"/>
<accession>A0A3P7LZY6</accession>
<dbReference type="InterPro" id="IPR051350">
    <property type="entry name" value="WD_repeat-ST_regulator"/>
</dbReference>
<evidence type="ECO:0000256" key="1">
    <source>
        <dbReference type="ARBA" id="ARBA00022574"/>
    </source>
</evidence>
<keyword evidence="1" id="KW-0853">WD repeat</keyword>
<evidence type="ECO:0000256" key="2">
    <source>
        <dbReference type="ARBA" id="ARBA00022737"/>
    </source>
</evidence>
<evidence type="ECO:0000313" key="4">
    <source>
        <dbReference type="Proteomes" id="UP000281553"/>
    </source>
</evidence>
<reference evidence="3 4" key="1">
    <citation type="submission" date="2018-11" db="EMBL/GenBank/DDBJ databases">
        <authorList>
            <consortium name="Pathogen Informatics"/>
        </authorList>
    </citation>
    <scope>NUCLEOTIDE SEQUENCE [LARGE SCALE GENOMIC DNA]</scope>
</reference>
<evidence type="ECO:0000313" key="3">
    <source>
        <dbReference type="EMBL" id="VDN15658.1"/>
    </source>
</evidence>
<dbReference type="PANTHER" id="PTHR22838">
    <property type="entry name" value="WD REPEAT PROTEIN 26-RELATED"/>
    <property type="match status" value="1"/>
</dbReference>
<keyword evidence="2" id="KW-0677">Repeat</keyword>
<proteinExistence type="predicted"/>
<dbReference type="PANTHER" id="PTHR22838:SF0">
    <property type="entry name" value="WD REPEAT-CONTAINING PROTEIN 26"/>
    <property type="match status" value="1"/>
</dbReference>
<dbReference type="PROSITE" id="PS50896">
    <property type="entry name" value="LISH"/>
    <property type="match status" value="1"/>
</dbReference>
<protein>
    <submittedName>
        <fullName evidence="3">Uncharacterized protein</fullName>
    </submittedName>
</protein>
<dbReference type="Pfam" id="PF23627">
    <property type="entry name" value="LisH_WDR26"/>
    <property type="match status" value="1"/>
</dbReference>
<dbReference type="Proteomes" id="UP000281553">
    <property type="component" value="Unassembled WGS sequence"/>
</dbReference>
<dbReference type="GO" id="GO:0034657">
    <property type="term" value="C:GID complex"/>
    <property type="evidence" value="ECO:0007669"/>
    <property type="project" value="TreeGrafter"/>
</dbReference>
<name>A0A3P7LZY6_DIBLA</name>
<organism evidence="3 4">
    <name type="scientific">Dibothriocephalus latus</name>
    <name type="common">Fish tapeworm</name>
    <name type="synonym">Diphyllobothrium latum</name>
    <dbReference type="NCBI Taxonomy" id="60516"/>
    <lineage>
        <taxon>Eukaryota</taxon>
        <taxon>Metazoa</taxon>
        <taxon>Spiralia</taxon>
        <taxon>Lophotrochozoa</taxon>
        <taxon>Platyhelminthes</taxon>
        <taxon>Cestoda</taxon>
        <taxon>Eucestoda</taxon>
        <taxon>Diphyllobothriidea</taxon>
        <taxon>Diphyllobothriidae</taxon>
        <taxon>Dibothriocephalus</taxon>
    </lineage>
</organism>